<protein>
    <submittedName>
        <fullName evidence="1">DUF2797 domain-containing protein</fullName>
    </submittedName>
</protein>
<comment type="caution">
    <text evidence="1">The sequence shown here is derived from an EMBL/GenBank/DDBJ whole genome shotgun (WGS) entry which is preliminary data.</text>
</comment>
<accession>A0ABV6UL85</accession>
<name>A0ABV6UL85_9ACTN</name>
<evidence type="ECO:0000313" key="2">
    <source>
        <dbReference type="Proteomes" id="UP001592528"/>
    </source>
</evidence>
<evidence type="ECO:0000313" key="1">
    <source>
        <dbReference type="EMBL" id="MFC1402215.1"/>
    </source>
</evidence>
<dbReference type="Pfam" id="PF10977">
    <property type="entry name" value="DUF2797"/>
    <property type="match status" value="1"/>
</dbReference>
<proteinExistence type="predicted"/>
<dbReference type="EMBL" id="JBHEZZ010000005">
    <property type="protein sequence ID" value="MFC1402215.1"/>
    <property type="molecule type" value="Genomic_DNA"/>
</dbReference>
<sequence>MNGAPVWRPTGVIWTGDRAQLEWSTFSGDTPRCSPIRIGADLALTCGSDRRCTGLWRSGRRLHCPTGTPIAAAARTAQCPSCQALDRSSSIAADTRLEDPRPVAVYLAHHGSVIKVGITAVERGTTRLLEQGALASTVISTGTLPGARRAENLVTTVLGLPDRASAQRKRAARIHPGTPGRRAEELLAAAGRSAQLSWPQGQDRQQATVIDHTGTYHLPPGGLAPVAALRPLTPARTIAGRVACLIGGDLYLETAQGLVLLDTRLLTGWALDRAAAGTLLTAELEPLHTSSEEQEQDALF</sequence>
<dbReference type="RefSeq" id="WP_380522472.1">
    <property type="nucleotide sequence ID" value="NZ_JBHEZZ010000005.1"/>
</dbReference>
<keyword evidence="2" id="KW-1185">Reference proteome</keyword>
<organism evidence="1 2">
    <name type="scientific">Streptacidiphilus cavernicola</name>
    <dbReference type="NCBI Taxonomy" id="3342716"/>
    <lineage>
        <taxon>Bacteria</taxon>
        <taxon>Bacillati</taxon>
        <taxon>Actinomycetota</taxon>
        <taxon>Actinomycetes</taxon>
        <taxon>Kitasatosporales</taxon>
        <taxon>Streptomycetaceae</taxon>
        <taxon>Streptacidiphilus</taxon>
    </lineage>
</organism>
<dbReference type="InterPro" id="IPR021246">
    <property type="entry name" value="DUF2797"/>
</dbReference>
<reference evidence="1 2" key="1">
    <citation type="submission" date="2024-09" db="EMBL/GenBank/DDBJ databases">
        <authorList>
            <person name="Lee S.D."/>
        </authorList>
    </citation>
    <scope>NUCLEOTIDE SEQUENCE [LARGE SCALE GENOMIC DNA]</scope>
    <source>
        <strain evidence="1 2">N1-5</strain>
    </source>
</reference>
<dbReference type="Proteomes" id="UP001592528">
    <property type="component" value="Unassembled WGS sequence"/>
</dbReference>
<gene>
    <name evidence="1" type="ORF">ACEZDJ_13050</name>
</gene>